<dbReference type="AlphaFoldDB" id="H2Y2N6"/>
<dbReference type="Proteomes" id="UP000008144">
    <property type="component" value="Chromosome 9"/>
</dbReference>
<dbReference type="EMBL" id="EAAA01002842">
    <property type="status" value="NOT_ANNOTATED_CDS"/>
    <property type="molecule type" value="Genomic_DNA"/>
</dbReference>
<reference evidence="1" key="4">
    <citation type="submission" date="2025-09" db="UniProtKB">
        <authorList>
            <consortium name="Ensembl"/>
        </authorList>
    </citation>
    <scope>IDENTIFICATION</scope>
</reference>
<reference evidence="1" key="2">
    <citation type="journal article" date="2008" name="Genome Biol.">
        <title>Improved genome assembly and evidence-based global gene model set for the chordate Ciona intestinalis: new insight into intron and operon populations.</title>
        <authorList>
            <person name="Satou Y."/>
            <person name="Mineta K."/>
            <person name="Ogasawara M."/>
            <person name="Sasakura Y."/>
            <person name="Shoguchi E."/>
            <person name="Ueno K."/>
            <person name="Yamada L."/>
            <person name="Matsumoto J."/>
            <person name="Wasserscheid J."/>
            <person name="Dewar K."/>
            <person name="Wiley G.B."/>
            <person name="Macmil S.L."/>
            <person name="Roe B.A."/>
            <person name="Zeller R.W."/>
            <person name="Hastings K.E."/>
            <person name="Lemaire P."/>
            <person name="Lindquist E."/>
            <person name="Endo T."/>
            <person name="Hotta K."/>
            <person name="Inaba K."/>
        </authorList>
    </citation>
    <scope>NUCLEOTIDE SEQUENCE [LARGE SCALE GENOMIC DNA]</scope>
    <source>
        <strain evidence="1">wild type</strain>
    </source>
</reference>
<reference evidence="2" key="1">
    <citation type="journal article" date="2002" name="Science">
        <title>The draft genome of Ciona intestinalis: insights into chordate and vertebrate origins.</title>
        <authorList>
            <person name="Dehal P."/>
            <person name="Satou Y."/>
            <person name="Campbell R.K."/>
            <person name="Chapman J."/>
            <person name="Degnan B."/>
            <person name="De Tomaso A."/>
            <person name="Davidson B."/>
            <person name="Di Gregorio A."/>
            <person name="Gelpke M."/>
            <person name="Goodstein D.M."/>
            <person name="Harafuji N."/>
            <person name="Hastings K.E."/>
            <person name="Ho I."/>
            <person name="Hotta K."/>
            <person name="Huang W."/>
            <person name="Kawashima T."/>
            <person name="Lemaire P."/>
            <person name="Martinez D."/>
            <person name="Meinertzhagen I.A."/>
            <person name="Necula S."/>
            <person name="Nonaka M."/>
            <person name="Putnam N."/>
            <person name="Rash S."/>
            <person name="Saiga H."/>
            <person name="Satake M."/>
            <person name="Terry A."/>
            <person name="Yamada L."/>
            <person name="Wang H.G."/>
            <person name="Awazu S."/>
            <person name="Azumi K."/>
            <person name="Boore J."/>
            <person name="Branno M."/>
            <person name="Chin-Bow S."/>
            <person name="DeSantis R."/>
            <person name="Doyle S."/>
            <person name="Francino P."/>
            <person name="Keys D.N."/>
            <person name="Haga S."/>
            <person name="Hayashi H."/>
            <person name="Hino K."/>
            <person name="Imai K.S."/>
            <person name="Inaba K."/>
            <person name="Kano S."/>
            <person name="Kobayashi K."/>
            <person name="Kobayashi M."/>
            <person name="Lee B.I."/>
            <person name="Makabe K.W."/>
            <person name="Manohar C."/>
            <person name="Matassi G."/>
            <person name="Medina M."/>
            <person name="Mochizuki Y."/>
            <person name="Mount S."/>
            <person name="Morishita T."/>
            <person name="Miura S."/>
            <person name="Nakayama A."/>
            <person name="Nishizaka S."/>
            <person name="Nomoto H."/>
            <person name="Ohta F."/>
            <person name="Oishi K."/>
            <person name="Rigoutsos I."/>
            <person name="Sano M."/>
            <person name="Sasaki A."/>
            <person name="Sasakura Y."/>
            <person name="Shoguchi E."/>
            <person name="Shin-i T."/>
            <person name="Spagnuolo A."/>
            <person name="Stainier D."/>
            <person name="Suzuki M.M."/>
            <person name="Tassy O."/>
            <person name="Takatori N."/>
            <person name="Tokuoka M."/>
            <person name="Yagi K."/>
            <person name="Yoshizaki F."/>
            <person name="Wada S."/>
            <person name="Zhang C."/>
            <person name="Hyatt P.D."/>
            <person name="Larimer F."/>
            <person name="Detter C."/>
            <person name="Doggett N."/>
            <person name="Glavina T."/>
            <person name="Hawkins T."/>
            <person name="Richardson P."/>
            <person name="Lucas S."/>
            <person name="Kohara Y."/>
            <person name="Levine M."/>
            <person name="Satoh N."/>
            <person name="Rokhsar D.S."/>
        </authorList>
    </citation>
    <scope>NUCLEOTIDE SEQUENCE [LARGE SCALE GENOMIC DNA]</scope>
</reference>
<sequence>MENLRVNLTYSIWFMYNINVLFHTPRLLTSNHIMYVTLKENTFRMIVLMCA</sequence>
<organism evidence="1 2">
    <name type="scientific">Ciona intestinalis</name>
    <name type="common">Transparent sea squirt</name>
    <name type="synonym">Ascidia intestinalis</name>
    <dbReference type="NCBI Taxonomy" id="7719"/>
    <lineage>
        <taxon>Eukaryota</taxon>
        <taxon>Metazoa</taxon>
        <taxon>Chordata</taxon>
        <taxon>Tunicata</taxon>
        <taxon>Ascidiacea</taxon>
        <taxon>Phlebobranchia</taxon>
        <taxon>Cionidae</taxon>
        <taxon>Ciona</taxon>
    </lineage>
</organism>
<proteinExistence type="predicted"/>
<evidence type="ECO:0000313" key="1">
    <source>
        <dbReference type="Ensembl" id="ENSCINP00000036171.1"/>
    </source>
</evidence>
<keyword evidence="2" id="KW-1185">Reference proteome</keyword>
<evidence type="ECO:0000313" key="2">
    <source>
        <dbReference type="Proteomes" id="UP000008144"/>
    </source>
</evidence>
<name>H2Y2N6_CIOIN</name>
<dbReference type="HOGENOM" id="CLU_3105637_0_0_1"/>
<dbReference type="Ensembl" id="ENSCINT00000033569.1">
    <property type="protein sequence ID" value="ENSCINP00000036171.1"/>
    <property type="gene ID" value="ENSCING00000021987.1"/>
</dbReference>
<dbReference type="InParanoid" id="H2Y2N6"/>
<reference evidence="1" key="3">
    <citation type="submission" date="2025-08" db="UniProtKB">
        <authorList>
            <consortium name="Ensembl"/>
        </authorList>
    </citation>
    <scope>IDENTIFICATION</scope>
</reference>
<accession>H2Y2N6</accession>
<protein>
    <submittedName>
        <fullName evidence="1">Uncharacterized protein</fullName>
    </submittedName>
</protein>